<evidence type="ECO:0000313" key="11">
    <source>
        <dbReference type="Proteomes" id="UP000625283"/>
    </source>
</evidence>
<dbReference type="RefSeq" id="WP_202105275.1">
    <property type="nucleotide sequence ID" value="NZ_JAERTY010000022.1"/>
</dbReference>
<keyword evidence="2 7" id="KW-0813">Transport</keyword>
<dbReference type="Gene3D" id="2.40.170.20">
    <property type="entry name" value="TonB-dependent receptor, beta-barrel domain"/>
    <property type="match status" value="1"/>
</dbReference>
<dbReference type="NCBIfam" id="TIGR04056">
    <property type="entry name" value="OMP_RagA_SusC"/>
    <property type="match status" value="1"/>
</dbReference>
<name>A0ABS1RA20_9SPHI</name>
<evidence type="ECO:0000256" key="5">
    <source>
        <dbReference type="ARBA" id="ARBA00023136"/>
    </source>
</evidence>
<dbReference type="Gene3D" id="2.60.40.1120">
    <property type="entry name" value="Carboxypeptidase-like, regulatory domain"/>
    <property type="match status" value="1"/>
</dbReference>
<evidence type="ECO:0000256" key="4">
    <source>
        <dbReference type="ARBA" id="ARBA00022692"/>
    </source>
</evidence>
<dbReference type="EMBL" id="JAERTY010000022">
    <property type="protein sequence ID" value="MBL1411559.1"/>
    <property type="molecule type" value="Genomic_DNA"/>
</dbReference>
<evidence type="ECO:0000313" key="10">
    <source>
        <dbReference type="EMBL" id="MBL1411559.1"/>
    </source>
</evidence>
<evidence type="ECO:0000256" key="6">
    <source>
        <dbReference type="ARBA" id="ARBA00023237"/>
    </source>
</evidence>
<dbReference type="InterPro" id="IPR037066">
    <property type="entry name" value="Plug_dom_sf"/>
</dbReference>
<comment type="subcellular location">
    <subcellularLocation>
        <location evidence="1 7">Cell outer membrane</location>
        <topology evidence="1 7">Multi-pass membrane protein</topology>
    </subcellularLocation>
</comment>
<keyword evidence="11" id="KW-1185">Reference proteome</keyword>
<keyword evidence="6 7" id="KW-0998">Cell outer membrane</keyword>
<dbReference type="PROSITE" id="PS52016">
    <property type="entry name" value="TONB_DEPENDENT_REC_3"/>
    <property type="match status" value="1"/>
</dbReference>
<accession>A0ABS1RA20</accession>
<gene>
    <name evidence="10" type="ORF">JKG61_22575</name>
</gene>
<keyword evidence="4 7" id="KW-0812">Transmembrane</keyword>
<dbReference type="InterPro" id="IPR012910">
    <property type="entry name" value="Plug_dom"/>
</dbReference>
<proteinExistence type="inferred from homology"/>
<comment type="similarity">
    <text evidence="7">Belongs to the TonB-dependent receptor family.</text>
</comment>
<dbReference type="InterPro" id="IPR023997">
    <property type="entry name" value="TonB-dep_OMP_SusC/RagA_CS"/>
</dbReference>
<feature type="domain" description="TonB-dependent receptor plug" evidence="9">
    <location>
        <begin position="217"/>
        <end position="321"/>
    </location>
</feature>
<evidence type="ECO:0000259" key="9">
    <source>
        <dbReference type="Pfam" id="PF07715"/>
    </source>
</evidence>
<evidence type="ECO:0000256" key="3">
    <source>
        <dbReference type="ARBA" id="ARBA00022452"/>
    </source>
</evidence>
<dbReference type="InterPro" id="IPR008969">
    <property type="entry name" value="CarboxyPept-like_regulatory"/>
</dbReference>
<dbReference type="Proteomes" id="UP000625283">
    <property type="component" value="Unassembled WGS sequence"/>
</dbReference>
<comment type="caution">
    <text evidence="10">The sequence shown here is derived from an EMBL/GenBank/DDBJ whole genome shotgun (WGS) entry which is preliminary data.</text>
</comment>
<reference evidence="10 11" key="1">
    <citation type="submission" date="2021-01" db="EMBL/GenBank/DDBJ databases">
        <title>C459-1 draft genome sequence.</title>
        <authorList>
            <person name="Zhang X.-F."/>
        </authorList>
    </citation>
    <scope>NUCLEOTIDE SEQUENCE [LARGE SCALE GENOMIC DNA]</scope>
    <source>
        <strain evidence="11">C459-1</strain>
    </source>
</reference>
<dbReference type="Pfam" id="PF13620">
    <property type="entry name" value="CarboxypepD_reg"/>
    <property type="match status" value="1"/>
</dbReference>
<dbReference type="InterPro" id="IPR039426">
    <property type="entry name" value="TonB-dep_rcpt-like"/>
</dbReference>
<evidence type="ECO:0000256" key="8">
    <source>
        <dbReference type="SAM" id="SignalP"/>
    </source>
</evidence>
<dbReference type="InterPro" id="IPR036942">
    <property type="entry name" value="Beta-barrel_TonB_sf"/>
</dbReference>
<feature type="chain" id="PRO_5047171830" evidence="8">
    <location>
        <begin position="21"/>
        <end position="1175"/>
    </location>
</feature>
<dbReference type="SUPFAM" id="SSF56935">
    <property type="entry name" value="Porins"/>
    <property type="match status" value="1"/>
</dbReference>
<dbReference type="Gene3D" id="2.170.130.10">
    <property type="entry name" value="TonB-dependent receptor, plug domain"/>
    <property type="match status" value="1"/>
</dbReference>
<keyword evidence="8" id="KW-0732">Signal</keyword>
<dbReference type="InterPro" id="IPR023996">
    <property type="entry name" value="TonB-dep_OMP_SusC/RagA"/>
</dbReference>
<organism evidence="10 11">
    <name type="scientific">Sphingobacterium faecale</name>
    <dbReference type="NCBI Taxonomy" id="2803775"/>
    <lineage>
        <taxon>Bacteria</taxon>
        <taxon>Pseudomonadati</taxon>
        <taxon>Bacteroidota</taxon>
        <taxon>Sphingobacteriia</taxon>
        <taxon>Sphingobacteriales</taxon>
        <taxon>Sphingobacteriaceae</taxon>
        <taxon>Sphingobacterium</taxon>
    </lineage>
</organism>
<dbReference type="NCBIfam" id="TIGR04057">
    <property type="entry name" value="SusC_RagA_signa"/>
    <property type="match status" value="1"/>
</dbReference>
<evidence type="ECO:0000256" key="2">
    <source>
        <dbReference type="ARBA" id="ARBA00022448"/>
    </source>
</evidence>
<evidence type="ECO:0000256" key="7">
    <source>
        <dbReference type="PROSITE-ProRule" id="PRU01360"/>
    </source>
</evidence>
<protein>
    <submittedName>
        <fullName evidence="10">SusC/RagA family TonB-linked outer membrane protein</fullName>
    </submittedName>
</protein>
<sequence>MKWTTIIFNCFLCVILVAHGAESHGQVDFGQRVALKAETLSLESTLKLISKQTQIDFAYNSRSLPMKQTIRWQSGMTTLGSVLEKLEKAFAVEFREIGKSLVLIPAEDPMLADTDEEQKAIRGRVVNEKGAPLSRATIYVLDWEGKRTNRQTITDERGYFELPMDHDGKKLEVLFLGYTAIKVTARVDMGNIKLTPFSTEVDEVEVMVSTGYQKIPKERATGSFEFVNNEALNQTVSGNIIDRIELQVPGLLVDRNEDAPDKFLIRGRSSIYADVQPLIVLDGFPYDGDIGNINPNDIESVTVLKDAAAASIWGARAGNGVIVITTKQGKSKNPSISVNSVIGLSLKPSYSNISQISSSDYIQLEKWLFEKEHYTGDEFFDGMNNGHPPFTPVVELLRKQRDNLLTEEEVERQIALLKDKDVRKDILRDLYQVGFKQQYGIQIGQQTDKARYIFSAGYDHNRNVLVAQGDRRLNLRVNLETQMVKNVWLNNSLSYTSSSQFNGINGGFGLKGYAPFATGGGKGIYPYAQLRNEDGSPAYLYLDNNEAYVTAQQAKGLDWSYSPIDEIKKVKASNDVGDLLLNTGIKFTPIANLNLSLHYQFEDQSSLMSSIRTAESYYVRAYTNSFAQLGTNGKLTFPVPQGGIWDTNTGRRRVHQGRVQGEYSKLWSTGHNLSLMAGWEIRSNVNKTAMDRLYGYSEEFYGINPTVDYMTEYVLYNNSFMRQRIPTGKGIGKFTDNFLSMFFNGSYSFNNRYIATLSLRKDEANLFGVNTNQKGTPLWSSGLRWKLSDEPFYKMDWLPVFSLRATYGKSGNISRNASALPVIQLANSAYTTPLPTASLVQMANPDLRWEKVNTLNLGADFATASDRLSGSLEYFDKVSEDVMGQAPIDPTLGRGMVWGNVGEMRAKGMDLRLTARILDRTWKWTTTVIAGYSKPKVTKYYMPVGTKGNTYLVRVGNTIDPVVDKPVFAMYSFPWIGLDPVDGGPQGMLNGEMSKDYNNIYANTLLDEMEYHGAAQPTVYGSLNNVISYKDLELRFVFSFKGGYYFRRPSLSYATLFSSWNGHGEYADRWQQPGDEMQTDVPSMVYPFDASRDRLYQYASVNVLRGDHVRLENIRLNYMVPKLPIFRNTIQQVNAFLFAQDIPLVWLRNKAGIDPYYNQSLRRGIQWSLGLNFTI</sequence>
<feature type="signal peptide" evidence="8">
    <location>
        <begin position="1"/>
        <end position="20"/>
    </location>
</feature>
<evidence type="ECO:0000256" key="1">
    <source>
        <dbReference type="ARBA" id="ARBA00004571"/>
    </source>
</evidence>
<dbReference type="SUPFAM" id="SSF49464">
    <property type="entry name" value="Carboxypeptidase regulatory domain-like"/>
    <property type="match status" value="1"/>
</dbReference>
<dbReference type="Pfam" id="PF07715">
    <property type="entry name" value="Plug"/>
    <property type="match status" value="1"/>
</dbReference>
<keyword evidence="3 7" id="KW-1134">Transmembrane beta strand</keyword>
<keyword evidence="5 7" id="KW-0472">Membrane</keyword>